<gene>
    <name evidence="1" type="primary">BQ5605_C010g06220</name>
    <name evidence="1" type="ORF">BQ5605_C010G06220</name>
</gene>
<dbReference type="EMBL" id="FQNC01000012">
    <property type="protein sequence ID" value="SGY14523.1"/>
    <property type="molecule type" value="Genomic_DNA"/>
</dbReference>
<accession>A0A2X0LQS2</accession>
<evidence type="ECO:0000313" key="1">
    <source>
        <dbReference type="EMBL" id="SGY14523.1"/>
    </source>
</evidence>
<protein>
    <submittedName>
        <fullName evidence="1">BQ5605_C010g06220 protein</fullName>
    </submittedName>
</protein>
<evidence type="ECO:0000313" key="2">
    <source>
        <dbReference type="Proteomes" id="UP000249464"/>
    </source>
</evidence>
<name>A0A2X0LQS2_9BASI</name>
<reference evidence="1 2" key="1">
    <citation type="submission" date="2016-11" db="EMBL/GenBank/DDBJ databases">
        <authorList>
            <person name="Jaros S."/>
            <person name="Januszkiewicz K."/>
            <person name="Wedrychowicz H."/>
        </authorList>
    </citation>
    <scope>NUCLEOTIDE SEQUENCE [LARGE SCALE GENOMIC DNA]</scope>
</reference>
<sequence length="154" mass="17369">MFSTQEWLESDVVRVCEVGPRFRSMFQAHVPSLDVVVGENIDGLAITNNDDDGDIYLARNRTRIPTRARTSTCARVRLQTPRPVTSLTPMTTSDVHVTCFHIVHMRHAICEMQLDLSQLQLDVSPGPDSDARTVRRRTTRLMTCPTLPSSTPYN</sequence>
<keyword evidence="2" id="KW-1185">Reference proteome</keyword>
<dbReference type="Proteomes" id="UP000249464">
    <property type="component" value="Unassembled WGS sequence"/>
</dbReference>
<proteinExistence type="predicted"/>
<dbReference type="AlphaFoldDB" id="A0A2X0LQS2"/>
<organism evidence="1 2">
    <name type="scientific">Microbotryum silenes-dioicae</name>
    <dbReference type="NCBI Taxonomy" id="796604"/>
    <lineage>
        <taxon>Eukaryota</taxon>
        <taxon>Fungi</taxon>
        <taxon>Dikarya</taxon>
        <taxon>Basidiomycota</taxon>
        <taxon>Pucciniomycotina</taxon>
        <taxon>Microbotryomycetes</taxon>
        <taxon>Microbotryales</taxon>
        <taxon>Microbotryaceae</taxon>
        <taxon>Microbotryum</taxon>
    </lineage>
</organism>